<name>M8CHL4_AEGTA</name>
<dbReference type="AlphaFoldDB" id="M8CHL4"/>
<sequence>MADFYCMPGLDDLHRLLPRESLADIGVADAIDDPTAHCSHPAVNMEELAVHLAGVLGLASGRYQRQLPPLTRATPAQGCGPMNEAGANRGNGGTAYCATAFGKKGASFDFEAMQRVRWFVPAAHHNAYHPLPPRRHGNPGTGVFLPRADAYQTRAFRQARLPRKEAPNRTTMLKLRTQ</sequence>
<evidence type="ECO:0000313" key="1">
    <source>
        <dbReference type="EnsemblPlants" id="EMT26727"/>
    </source>
</evidence>
<proteinExistence type="predicted"/>
<reference evidence="1" key="1">
    <citation type="submission" date="2015-06" db="UniProtKB">
        <authorList>
            <consortium name="EnsemblPlants"/>
        </authorList>
    </citation>
    <scope>IDENTIFICATION</scope>
</reference>
<protein>
    <submittedName>
        <fullName evidence="1">Uncharacterized protein</fullName>
    </submittedName>
</protein>
<organism evidence="1">
    <name type="scientific">Aegilops tauschii</name>
    <name type="common">Tausch's goatgrass</name>
    <name type="synonym">Aegilops squarrosa</name>
    <dbReference type="NCBI Taxonomy" id="37682"/>
    <lineage>
        <taxon>Eukaryota</taxon>
        <taxon>Viridiplantae</taxon>
        <taxon>Streptophyta</taxon>
        <taxon>Embryophyta</taxon>
        <taxon>Tracheophyta</taxon>
        <taxon>Spermatophyta</taxon>
        <taxon>Magnoliopsida</taxon>
        <taxon>Liliopsida</taxon>
        <taxon>Poales</taxon>
        <taxon>Poaceae</taxon>
        <taxon>BOP clade</taxon>
        <taxon>Pooideae</taxon>
        <taxon>Triticodae</taxon>
        <taxon>Triticeae</taxon>
        <taxon>Triticinae</taxon>
        <taxon>Aegilops</taxon>
    </lineage>
</organism>
<dbReference type="EnsemblPlants" id="EMT26727">
    <property type="protein sequence ID" value="EMT26727"/>
    <property type="gene ID" value="F775_23403"/>
</dbReference>
<accession>M8CHL4</accession>